<dbReference type="AlphaFoldDB" id="A0A0G0TMV1"/>
<feature type="domain" description="Translation initiation factor 3 C-terminal" evidence="6">
    <location>
        <begin position="69"/>
        <end position="153"/>
    </location>
</feature>
<keyword evidence="2 8" id="KW-0396">Initiation factor</keyword>
<dbReference type="Gene3D" id="3.10.20.80">
    <property type="entry name" value="Translation initiation factor 3 (IF-3), N-terminal domain"/>
    <property type="match status" value="1"/>
</dbReference>
<dbReference type="InterPro" id="IPR036787">
    <property type="entry name" value="T_IF-3_N_sf"/>
</dbReference>
<evidence type="ECO:0000256" key="1">
    <source>
        <dbReference type="ARBA" id="ARBA00005439"/>
    </source>
</evidence>
<dbReference type="Gene3D" id="3.30.110.10">
    <property type="entry name" value="Translation initiation factor 3 (IF-3), C-terminal domain"/>
    <property type="match status" value="1"/>
</dbReference>
<dbReference type="EMBL" id="LBZV01000001">
    <property type="protein sequence ID" value="KKR78323.1"/>
    <property type="molecule type" value="Genomic_DNA"/>
</dbReference>
<dbReference type="Pfam" id="PF00707">
    <property type="entry name" value="IF3_C"/>
    <property type="match status" value="1"/>
</dbReference>
<dbReference type="GO" id="GO:0043022">
    <property type="term" value="F:ribosome binding"/>
    <property type="evidence" value="ECO:0007669"/>
    <property type="project" value="TreeGrafter"/>
</dbReference>
<dbReference type="STRING" id="1618408.UU23_C0001G0087"/>
<dbReference type="PANTHER" id="PTHR10938">
    <property type="entry name" value="TRANSLATION INITIATION FACTOR IF-3"/>
    <property type="match status" value="1"/>
</dbReference>
<dbReference type="PANTHER" id="PTHR10938:SF0">
    <property type="entry name" value="TRANSLATION INITIATION FACTOR IF-3, MITOCHONDRIAL"/>
    <property type="match status" value="1"/>
</dbReference>
<protein>
    <recommendedName>
        <fullName evidence="4">Translation initiation factor IF-3</fullName>
    </recommendedName>
</protein>
<evidence type="ECO:0000256" key="2">
    <source>
        <dbReference type="ARBA" id="ARBA00022540"/>
    </source>
</evidence>
<keyword evidence="3" id="KW-0648">Protein biosynthesis</keyword>
<evidence type="ECO:0000256" key="5">
    <source>
        <dbReference type="SAM" id="MobiDB-lite"/>
    </source>
</evidence>
<evidence type="ECO:0000256" key="3">
    <source>
        <dbReference type="ARBA" id="ARBA00022917"/>
    </source>
</evidence>
<evidence type="ECO:0000259" key="7">
    <source>
        <dbReference type="Pfam" id="PF05198"/>
    </source>
</evidence>
<organism evidence="8 9">
    <name type="scientific">Candidatus Curtissbacteria bacterium GW2011_GWA1_40_9</name>
    <dbReference type="NCBI Taxonomy" id="1618408"/>
    <lineage>
        <taxon>Bacteria</taxon>
        <taxon>Candidatus Curtissiibacteriota</taxon>
    </lineage>
</organism>
<evidence type="ECO:0000313" key="8">
    <source>
        <dbReference type="EMBL" id="KKR78323.1"/>
    </source>
</evidence>
<dbReference type="Pfam" id="PF05198">
    <property type="entry name" value="IF3_N"/>
    <property type="match status" value="1"/>
</dbReference>
<dbReference type="SUPFAM" id="SSF54364">
    <property type="entry name" value="Translation initiation factor IF3, N-terminal domain"/>
    <property type="match status" value="1"/>
</dbReference>
<evidence type="ECO:0000313" key="9">
    <source>
        <dbReference type="Proteomes" id="UP000034292"/>
    </source>
</evidence>
<comment type="similarity">
    <text evidence="1">Belongs to the IF-3 family.</text>
</comment>
<evidence type="ECO:0000256" key="4">
    <source>
        <dbReference type="NCBIfam" id="TIGR00168"/>
    </source>
</evidence>
<gene>
    <name evidence="8" type="ORF">UU23_C0001G0087</name>
</gene>
<sequence length="186" mass="21671">MRLIDEQSKQIGVVTLSDALKKAQEQELDLVEIAPEAKPPVVKIIDFKKFQYLEERKLKEAKKHTRETELKEVRVSPFIGDHDLEVALKKVKKFLTDGDMVKISVVFKGRQMRHTEFGPKLEARIEETIAEIGEKDRDSRWEGRRFVTIIKPKKETVQKARQEQRTEEDKEQEKENNLDQATTSGK</sequence>
<proteinExistence type="inferred from homology"/>
<name>A0A0G0TMV1_9BACT</name>
<dbReference type="GO" id="GO:0003743">
    <property type="term" value="F:translation initiation factor activity"/>
    <property type="evidence" value="ECO:0007669"/>
    <property type="project" value="UniProtKB-UniRule"/>
</dbReference>
<dbReference type="InterPro" id="IPR036788">
    <property type="entry name" value="T_IF-3_C_sf"/>
</dbReference>
<dbReference type="GO" id="GO:0032790">
    <property type="term" value="P:ribosome disassembly"/>
    <property type="evidence" value="ECO:0007669"/>
    <property type="project" value="TreeGrafter"/>
</dbReference>
<feature type="compositionally biased region" description="Basic and acidic residues" evidence="5">
    <location>
        <begin position="155"/>
        <end position="177"/>
    </location>
</feature>
<dbReference type="InterPro" id="IPR001288">
    <property type="entry name" value="Translation_initiation_fac_3"/>
</dbReference>
<evidence type="ECO:0000259" key="6">
    <source>
        <dbReference type="Pfam" id="PF00707"/>
    </source>
</evidence>
<feature type="region of interest" description="Disordered" evidence="5">
    <location>
        <begin position="155"/>
        <end position="186"/>
    </location>
</feature>
<dbReference type="InterPro" id="IPR019814">
    <property type="entry name" value="Translation_initiation_fac_3_N"/>
</dbReference>
<dbReference type="NCBIfam" id="TIGR00168">
    <property type="entry name" value="infC"/>
    <property type="match status" value="1"/>
</dbReference>
<accession>A0A0G0TMV1</accession>
<dbReference type="GO" id="GO:0005737">
    <property type="term" value="C:cytoplasm"/>
    <property type="evidence" value="ECO:0007669"/>
    <property type="project" value="UniProtKB-ARBA"/>
</dbReference>
<dbReference type="SUPFAM" id="SSF55200">
    <property type="entry name" value="Translation initiation factor IF3, C-terminal domain"/>
    <property type="match status" value="1"/>
</dbReference>
<dbReference type="InterPro" id="IPR019815">
    <property type="entry name" value="Translation_initiation_fac_3_C"/>
</dbReference>
<reference evidence="8 9" key="1">
    <citation type="journal article" date="2015" name="Nature">
        <title>rRNA introns, odd ribosomes, and small enigmatic genomes across a large radiation of phyla.</title>
        <authorList>
            <person name="Brown C.T."/>
            <person name="Hug L.A."/>
            <person name="Thomas B.C."/>
            <person name="Sharon I."/>
            <person name="Castelle C.J."/>
            <person name="Singh A."/>
            <person name="Wilkins M.J."/>
            <person name="Williams K.H."/>
            <person name="Banfield J.F."/>
        </authorList>
    </citation>
    <scope>NUCLEOTIDE SEQUENCE [LARGE SCALE GENOMIC DNA]</scope>
</reference>
<dbReference type="Proteomes" id="UP000034292">
    <property type="component" value="Unassembled WGS sequence"/>
</dbReference>
<comment type="caution">
    <text evidence="8">The sequence shown here is derived from an EMBL/GenBank/DDBJ whole genome shotgun (WGS) entry which is preliminary data.</text>
</comment>
<feature type="domain" description="Translation initiation factor 3 N-terminal" evidence="7">
    <location>
        <begin position="2"/>
        <end position="61"/>
    </location>
</feature>